<dbReference type="Pfam" id="PF18135">
    <property type="entry name" value="Type_ISP_C"/>
    <property type="match status" value="1"/>
</dbReference>
<dbReference type="InterPro" id="IPR029063">
    <property type="entry name" value="SAM-dependent_MTases_sf"/>
</dbReference>
<dbReference type="AlphaFoldDB" id="A0A1J0WJA6"/>
<protein>
    <recommendedName>
        <fullName evidence="2">site-specific DNA-methyltransferase (adenine-specific)</fullName>
        <ecNumber evidence="2">2.1.1.72</ecNumber>
    </recommendedName>
</protein>
<dbReference type="SUPFAM" id="SSF53335">
    <property type="entry name" value="S-adenosyl-L-methionine-dependent methyltransferases"/>
    <property type="match status" value="1"/>
</dbReference>
<feature type="region of interest" description="Disordered" evidence="6">
    <location>
        <begin position="947"/>
        <end position="972"/>
    </location>
</feature>
<organism evidence="9 10">
    <name type="scientific">Sulfitobacter alexandrii</name>
    <dbReference type="NCBI Taxonomy" id="1917485"/>
    <lineage>
        <taxon>Bacteria</taxon>
        <taxon>Pseudomonadati</taxon>
        <taxon>Pseudomonadota</taxon>
        <taxon>Alphaproteobacteria</taxon>
        <taxon>Rhodobacterales</taxon>
        <taxon>Roseobacteraceae</taxon>
        <taxon>Sulfitobacter</taxon>
    </lineage>
</organism>
<dbReference type="Gene3D" id="3.40.50.150">
    <property type="entry name" value="Vaccinia Virus protein VP39"/>
    <property type="match status" value="1"/>
</dbReference>
<feature type="domain" description="Type ISP restriction-modification enzyme LLaBIII C-terminal specificity" evidence="8">
    <location>
        <begin position="695"/>
        <end position="1058"/>
    </location>
</feature>
<dbReference type="EC" id="2.1.1.72" evidence="2"/>
<dbReference type="EMBL" id="CP018076">
    <property type="protein sequence ID" value="APE44256.1"/>
    <property type="molecule type" value="Genomic_DNA"/>
</dbReference>
<dbReference type="InterPro" id="IPR003356">
    <property type="entry name" value="DNA_methylase_A-5"/>
</dbReference>
<evidence type="ECO:0000256" key="3">
    <source>
        <dbReference type="ARBA" id="ARBA00022603"/>
    </source>
</evidence>
<dbReference type="GO" id="GO:0009007">
    <property type="term" value="F:site-specific DNA-methyltransferase (adenine-specific) activity"/>
    <property type="evidence" value="ECO:0007669"/>
    <property type="project" value="UniProtKB-EC"/>
</dbReference>
<keyword evidence="4 9" id="KW-0808">Transferase</keyword>
<dbReference type="Proteomes" id="UP000181897">
    <property type="component" value="Chromosome"/>
</dbReference>
<evidence type="ECO:0000256" key="1">
    <source>
        <dbReference type="ARBA" id="ARBA00006594"/>
    </source>
</evidence>
<reference evidence="9 10" key="1">
    <citation type="submission" date="2016-11" db="EMBL/GenBank/DDBJ databases">
        <title>Complete genome sequence of Sulfitobacter sp. AM1-D1, a toxic bacteria associated with marine dinoflagellate Alexandrium minutum in East China Sea.</title>
        <authorList>
            <person name="Yang Q."/>
            <person name="Zhang X."/>
            <person name="Tian X."/>
        </authorList>
    </citation>
    <scope>NUCLEOTIDE SEQUENCE [LARGE SCALE GENOMIC DNA]</scope>
    <source>
        <strain evidence="9 10">AM1-D1</strain>
    </source>
</reference>
<dbReference type="REBASE" id="166782">
    <property type="entry name" value="SspAM1D1ORF13255P"/>
</dbReference>
<dbReference type="KEGG" id="suam:BOO69_13255"/>
<dbReference type="GO" id="GO:0008170">
    <property type="term" value="F:N-methyltransferase activity"/>
    <property type="evidence" value="ECO:0007669"/>
    <property type="project" value="InterPro"/>
</dbReference>
<evidence type="ECO:0000313" key="9">
    <source>
        <dbReference type="EMBL" id="APE44256.1"/>
    </source>
</evidence>
<evidence type="ECO:0000256" key="6">
    <source>
        <dbReference type="SAM" id="MobiDB-lite"/>
    </source>
</evidence>
<evidence type="ECO:0000256" key="2">
    <source>
        <dbReference type="ARBA" id="ARBA00011900"/>
    </source>
</evidence>
<dbReference type="InterPro" id="IPR041635">
    <property type="entry name" value="Type_ISP_LLaBIII_C"/>
</dbReference>
<feature type="compositionally biased region" description="Low complexity" evidence="6">
    <location>
        <begin position="956"/>
        <end position="972"/>
    </location>
</feature>
<sequence>MPDFDDLISRFGIEAQRRLSSVVSGRPEEQLRGPLETLFPGLAQICGLAVSDIFLVPETPMPELAIRPDFAIMRRRGAASDLIGFVEIKAPGKGADPRRFTDAHDKKQWEKLKALPNLIYTDGNEFSVWHDGELQEASSGSGIVRLSGDIRTAGGGLTGSADLVSIFNNFLTWTPTSPRNARELARISARLCRLLRDETIEKLEADDSEVAALRSDWRQILFPEADDKQFADGYAQAVVFGLLMARARGVSLADGIDHAARDLRTTDSLIGTALGFLTSNPDTLATSLKSLTRVLDAVDWPTVSRGDDDAWLYFYEFFLETYDNKLRKQTGSYYTPPEVVRAMVRLTDDILRHPARFALTGGYRADEVTVVDPAVGTGTFLLGILRHIAEQVEADLGAGAVPGVMEAIARRLIGFELQFGPFVVAQLRLLSELLELTGSGSIHPRLFVTDTLSDPEESRARLPSLFAPLTASYEEANRIKGEEPITVVIGNPPYKEKAKGRGAWIEKGRDGEAAPLDQWKTPPEWGAGAHLKHLKNLYVYFWRWATWKVFGDPPAEGEAPRPDRKGVVCFITVAGFLNGPGFQKMRADLRRDADEIWVIDATPEGLQPPVNSRIFQGVQRPVCIVIAARNSDEGTPEHATVRFRRLPAERREVKFEALAAIGIDDPDWEVCPNQSRAPFLPAAQGVWGTAAPIDDIFLTDSSGVLPGRTWVIAPDAESLRERWRRMRDEANPERKEVLFHPTLRGGELADRHTNKVVRDGLPGHEFRNYTVASDTDEAVTPVRYSFRTLDRQWIIPDNRLLLSARPELWSQFSISQVYLTGLSQTSPNGGPGLSFSGAIPDQDHYHGRGGRVFPLWADRAASQSNIRPAFLAALTRSLSNPVAAPDLLAYIAAVAANPAYTARFQSDLVQPGLRIPLTARYDLFQEGVEIGKRVVWLHTYGERFTDPASNRPAGPPRATGGPTIPRGGAIPAEPDKFPNELSYDEAAQRLYVGEGFIDNVSPEVRAYEVSGKNIIDQWFSYRRLDRSRPIIGDRRPPSPLEQIQPDRWPASYTEDLINLLHVLTLLTALELDQADLLERICSGPLIDAELLRAEGVFDDDSSATTRAGDDRQDEFAF</sequence>
<comment type="catalytic activity">
    <reaction evidence="5">
        <text>a 2'-deoxyadenosine in DNA + S-adenosyl-L-methionine = an N(6)-methyl-2'-deoxyadenosine in DNA + S-adenosyl-L-homocysteine + H(+)</text>
        <dbReference type="Rhea" id="RHEA:15197"/>
        <dbReference type="Rhea" id="RHEA-COMP:12418"/>
        <dbReference type="Rhea" id="RHEA-COMP:12419"/>
        <dbReference type="ChEBI" id="CHEBI:15378"/>
        <dbReference type="ChEBI" id="CHEBI:57856"/>
        <dbReference type="ChEBI" id="CHEBI:59789"/>
        <dbReference type="ChEBI" id="CHEBI:90615"/>
        <dbReference type="ChEBI" id="CHEBI:90616"/>
        <dbReference type="EC" id="2.1.1.72"/>
    </reaction>
</comment>
<accession>A0A1J0WJA6</accession>
<evidence type="ECO:0000256" key="4">
    <source>
        <dbReference type="ARBA" id="ARBA00022679"/>
    </source>
</evidence>
<feature type="domain" description="DNA methylase adenine-specific" evidence="7">
    <location>
        <begin position="314"/>
        <end position="497"/>
    </location>
</feature>
<evidence type="ECO:0000259" key="7">
    <source>
        <dbReference type="Pfam" id="PF02384"/>
    </source>
</evidence>
<dbReference type="InterPro" id="IPR050953">
    <property type="entry name" value="N4_N6_ade-DNA_methylase"/>
</dbReference>
<dbReference type="Pfam" id="PF02384">
    <property type="entry name" value="N6_Mtase"/>
    <property type="match status" value="1"/>
</dbReference>
<evidence type="ECO:0000256" key="5">
    <source>
        <dbReference type="ARBA" id="ARBA00047942"/>
    </source>
</evidence>
<name>A0A1J0WJA6_9RHOB</name>
<evidence type="ECO:0000259" key="8">
    <source>
        <dbReference type="Pfam" id="PF18135"/>
    </source>
</evidence>
<dbReference type="GO" id="GO:0032259">
    <property type="term" value="P:methylation"/>
    <property type="evidence" value="ECO:0007669"/>
    <property type="project" value="UniProtKB-KW"/>
</dbReference>
<gene>
    <name evidence="9" type="ORF">BOO69_13255</name>
</gene>
<dbReference type="PRINTS" id="PR00507">
    <property type="entry name" value="N12N6MTFRASE"/>
</dbReference>
<dbReference type="PANTHER" id="PTHR33841">
    <property type="entry name" value="DNA METHYLTRANSFERASE YEEA-RELATED"/>
    <property type="match status" value="1"/>
</dbReference>
<evidence type="ECO:0000313" key="10">
    <source>
        <dbReference type="Proteomes" id="UP000181897"/>
    </source>
</evidence>
<dbReference type="RefSeq" id="WP_071972599.1">
    <property type="nucleotide sequence ID" value="NZ_CP018076.1"/>
</dbReference>
<dbReference type="GO" id="GO:0003677">
    <property type="term" value="F:DNA binding"/>
    <property type="evidence" value="ECO:0007669"/>
    <property type="project" value="InterPro"/>
</dbReference>
<dbReference type="PANTHER" id="PTHR33841:SF1">
    <property type="entry name" value="DNA METHYLTRANSFERASE A"/>
    <property type="match status" value="1"/>
</dbReference>
<comment type="similarity">
    <text evidence="1">Belongs to the N(4)/N(6)-methyltransferase family.</text>
</comment>
<proteinExistence type="inferred from homology"/>
<keyword evidence="3 9" id="KW-0489">Methyltransferase</keyword>
<keyword evidence="10" id="KW-1185">Reference proteome</keyword>